<name>V7I5D1_9CLOT</name>
<dbReference type="RefSeq" id="WP_023383224.1">
    <property type="nucleotide sequence ID" value="NZ_AXUN02000186.1"/>
</dbReference>
<dbReference type="STRING" id="994573.T472_0213175"/>
<proteinExistence type="predicted"/>
<keyword evidence="2" id="KW-1185">Reference proteome</keyword>
<comment type="caution">
    <text evidence="1">The sequence shown here is derived from an EMBL/GenBank/DDBJ whole genome shotgun (WGS) entry which is preliminary data.</text>
</comment>
<dbReference type="EMBL" id="AXUN02000186">
    <property type="protein sequence ID" value="ETA80182.1"/>
    <property type="molecule type" value="Genomic_DNA"/>
</dbReference>
<gene>
    <name evidence="1" type="ORF">T472_0213175</name>
</gene>
<protein>
    <recommendedName>
        <fullName evidence="3">DUF4342 domain-containing protein</fullName>
    </recommendedName>
</protein>
<sequence>MEENKATGAGNLEITLKGKERVKIPVEVAAVAGLLLLKKPKLLIASLAAFLVSGSKAELDLPSGRRIELTEKAREITSKAADKADQAISGLKKTIAERKQDI</sequence>
<evidence type="ECO:0008006" key="3">
    <source>
        <dbReference type="Google" id="ProtNLM"/>
    </source>
</evidence>
<dbReference type="AlphaFoldDB" id="V7I5D1"/>
<evidence type="ECO:0000313" key="1">
    <source>
        <dbReference type="EMBL" id="ETA80182.1"/>
    </source>
</evidence>
<accession>V7I5D1</accession>
<evidence type="ECO:0000313" key="2">
    <source>
        <dbReference type="Proteomes" id="UP000017747"/>
    </source>
</evidence>
<dbReference type="Proteomes" id="UP000017747">
    <property type="component" value="Unassembled WGS sequence"/>
</dbReference>
<organism evidence="1 2">
    <name type="scientific">Youngiibacter fragilis 232.1</name>
    <dbReference type="NCBI Taxonomy" id="994573"/>
    <lineage>
        <taxon>Bacteria</taxon>
        <taxon>Bacillati</taxon>
        <taxon>Bacillota</taxon>
        <taxon>Clostridia</taxon>
        <taxon>Eubacteriales</taxon>
        <taxon>Clostridiaceae</taxon>
        <taxon>Youngiibacter</taxon>
    </lineage>
</organism>
<reference evidence="1 2" key="1">
    <citation type="journal article" date="2014" name="Genome Announc.">
        <title>Genome Sequence of Youngiibacter fragilis, the Type Strain of the Genus Youngiibacter.</title>
        <authorList>
            <person name="Wawrik C.B."/>
            <person name="Callaghan A.V."/>
            <person name="Stamps B.W."/>
            <person name="Wawrik B."/>
        </authorList>
    </citation>
    <scope>NUCLEOTIDE SEQUENCE [LARGE SCALE GENOMIC DNA]</scope>
    <source>
        <strain evidence="1 2">232.1</strain>
    </source>
</reference>